<dbReference type="Proteomes" id="UP000235598">
    <property type="component" value="Unassembled WGS sequence"/>
</dbReference>
<dbReference type="OrthoDB" id="9809995at2"/>
<dbReference type="InterPro" id="IPR000905">
    <property type="entry name" value="Gcp-like_dom"/>
</dbReference>
<dbReference type="GO" id="GO:0016740">
    <property type="term" value="F:transferase activity"/>
    <property type="evidence" value="ECO:0007669"/>
    <property type="project" value="UniProtKB-KW"/>
</dbReference>
<evidence type="ECO:0000313" key="2">
    <source>
        <dbReference type="EMBL" id="PMD05238.1"/>
    </source>
</evidence>
<feature type="domain" description="Gcp-like" evidence="1">
    <location>
        <begin position="36"/>
        <end position="149"/>
    </location>
</feature>
<protein>
    <submittedName>
        <fullName evidence="2">tRNA (Adenosine(37)-N6)-threonylcarbamoyltransferase complex dimerization subunit type 1 TsaB</fullName>
    </submittedName>
</protein>
<keyword evidence="2" id="KW-0808">Transferase</keyword>
<gene>
    <name evidence="2" type="primary">tsaB</name>
    <name evidence="2" type="ORF">CJ199_09165</name>
</gene>
<dbReference type="AlphaFoldDB" id="A0A2N6VMI5"/>
<dbReference type="NCBIfam" id="TIGR03725">
    <property type="entry name" value="T6A_YeaZ"/>
    <property type="match status" value="1"/>
</dbReference>
<reference evidence="2 3" key="1">
    <citation type="submission" date="2017-09" db="EMBL/GenBank/DDBJ databases">
        <title>Bacterial strain isolated from the female urinary microbiota.</title>
        <authorList>
            <person name="Thomas-White K."/>
            <person name="Kumar N."/>
            <person name="Forster S."/>
            <person name="Putonti C."/>
            <person name="Lawley T."/>
            <person name="Wolfe A.J."/>
        </authorList>
    </citation>
    <scope>NUCLEOTIDE SEQUENCE [LARGE SCALE GENOMIC DNA]</scope>
    <source>
        <strain evidence="2 3">UMB1301</strain>
    </source>
</reference>
<dbReference type="Pfam" id="PF00814">
    <property type="entry name" value="TsaD"/>
    <property type="match status" value="1"/>
</dbReference>
<accession>A0A2N6VMI5</accession>
<sequence length="218" mass="22688">MPGGAVITLAIDTAAAASVALVDSNGEVRAQRTTFSARKHAEFVGPAIREITQDVKPQRVIVGVGPGPFTGLRAGIATGIGYALGLGVPIYGVRSHDALAFRAAAHGITGDVTVATDARRKEVYATTYRLGTTVSVIDGPRVVLPADLTPAATRIGRGFVLYAQTLGNPARTEDEFTEPTAGDLGLCAQAEPGNLEELGALLDTSPLYLREPDAQPRQ</sequence>
<proteinExistence type="predicted"/>
<dbReference type="InterPro" id="IPR022496">
    <property type="entry name" value="T6A_TsaB"/>
</dbReference>
<evidence type="ECO:0000259" key="1">
    <source>
        <dbReference type="Pfam" id="PF00814"/>
    </source>
</evidence>
<dbReference type="EMBL" id="PNHK01000003">
    <property type="protein sequence ID" value="PMD05238.1"/>
    <property type="molecule type" value="Genomic_DNA"/>
</dbReference>
<comment type="caution">
    <text evidence="2">The sequence shown here is derived from an EMBL/GenBank/DDBJ whole genome shotgun (WGS) entry which is preliminary data.</text>
</comment>
<dbReference type="Gene3D" id="3.30.420.40">
    <property type="match status" value="2"/>
</dbReference>
<dbReference type="InterPro" id="IPR043129">
    <property type="entry name" value="ATPase_NBD"/>
</dbReference>
<name>A0A2N6VMI5_9MICO</name>
<dbReference type="GO" id="GO:0002949">
    <property type="term" value="P:tRNA threonylcarbamoyladenosine modification"/>
    <property type="evidence" value="ECO:0007669"/>
    <property type="project" value="InterPro"/>
</dbReference>
<dbReference type="SUPFAM" id="SSF53067">
    <property type="entry name" value="Actin-like ATPase domain"/>
    <property type="match status" value="2"/>
</dbReference>
<evidence type="ECO:0000313" key="3">
    <source>
        <dbReference type="Proteomes" id="UP000235598"/>
    </source>
</evidence>
<organism evidence="2 3">
    <name type="scientific">Brevibacterium paucivorans</name>
    <dbReference type="NCBI Taxonomy" id="170994"/>
    <lineage>
        <taxon>Bacteria</taxon>
        <taxon>Bacillati</taxon>
        <taxon>Actinomycetota</taxon>
        <taxon>Actinomycetes</taxon>
        <taxon>Micrococcales</taxon>
        <taxon>Brevibacteriaceae</taxon>
        <taxon>Brevibacterium</taxon>
    </lineage>
</organism>